<gene>
    <name evidence="1" type="ORF">F384_26460</name>
</gene>
<protein>
    <submittedName>
        <fullName evidence="1">Uncharacterized protein</fullName>
    </submittedName>
</protein>
<dbReference type="PATRIC" id="fig|1261127.3.peg.5489"/>
<dbReference type="EMBL" id="CP011133">
    <property type="protein sequence ID" value="AKE62114.1"/>
    <property type="molecule type" value="Genomic_DNA"/>
</dbReference>
<dbReference type="HOGENOM" id="CLU_2272403_0_0_6"/>
<name>A0A0F6TZY2_CITAM</name>
<dbReference type="OrthoDB" id="6625120at2"/>
<keyword evidence="1" id="KW-0614">Plasmid</keyword>
<proteinExistence type="predicted"/>
<evidence type="ECO:0000313" key="2">
    <source>
        <dbReference type="Proteomes" id="UP000034085"/>
    </source>
</evidence>
<dbReference type="KEGG" id="cama:F384_26460"/>
<evidence type="ECO:0000313" key="1">
    <source>
        <dbReference type="EMBL" id="AKE62114.1"/>
    </source>
</evidence>
<dbReference type="AlphaFoldDB" id="A0A0F6TZY2"/>
<geneLocation type="plasmid" evidence="1">
    <name>unnamed</name>
</geneLocation>
<sequence>MNILKHDFDSSSEQRQAGFLLNQLEDLIGFIATNEFRVTSINQFIEVEASELMVISLWHPMCPDITEVHFFRDMDKKWWPYKIYELMSDITTQTQFIPLVNQ</sequence>
<dbReference type="RefSeq" id="WP_046498888.1">
    <property type="nucleotide sequence ID" value="NZ_CP011133.1"/>
</dbReference>
<reference evidence="1 2" key="1">
    <citation type="submission" date="2015-03" db="EMBL/GenBank/DDBJ databases">
        <title>Complete genome sequence of Citrobacter amalonaticus Y19.</title>
        <authorList>
            <person name="Park S."/>
        </authorList>
    </citation>
    <scope>NUCLEOTIDE SEQUENCE [LARGE SCALE GENOMIC DNA]</scope>
    <source>
        <strain evidence="1 2">Y19</strain>
        <plasmid evidence="2">Plasmid</plasmid>
    </source>
</reference>
<dbReference type="Proteomes" id="UP000034085">
    <property type="component" value="Plasmid"/>
</dbReference>
<organism evidence="1 2">
    <name type="scientific">Citrobacter amalonaticus Y19</name>
    <dbReference type="NCBI Taxonomy" id="1261127"/>
    <lineage>
        <taxon>Bacteria</taxon>
        <taxon>Pseudomonadati</taxon>
        <taxon>Pseudomonadota</taxon>
        <taxon>Gammaproteobacteria</taxon>
        <taxon>Enterobacterales</taxon>
        <taxon>Enterobacteriaceae</taxon>
        <taxon>Citrobacter</taxon>
    </lineage>
</organism>
<accession>A0A0F6TZY2</accession>